<evidence type="ECO:0000256" key="2">
    <source>
        <dbReference type="SAM" id="Coils"/>
    </source>
</evidence>
<evidence type="ECO:0000256" key="1">
    <source>
        <dbReference type="ARBA" id="ARBA00023054"/>
    </source>
</evidence>
<evidence type="ECO:0000313" key="5">
    <source>
        <dbReference type="Proteomes" id="UP001470230"/>
    </source>
</evidence>
<proteinExistence type="predicted"/>
<sequence>MDYQSNFPQTEYSNMSYNTSFMSSSKIDSLNASAKAIIAQKDAEIEELNRQIDEAEQYLDQNTRNYINNENNMQSEIQSLQQELAKIQIKSEQDLEFLQQKQKREINALNEKHSQEVQKLKKQINKASMNQSDISNKQYHASQMRKSSVSALMNQSKMSRSNLDELSSVQEQTRVGYDDPELKEAELRAEESRKEVEELEAQLSKLVNEKKEKEIQAKKTHTEVKKRKDQAKTAAQQQQLQDKENQINDQIQELKGQLKGEIDKLQTELQSAIDANNKLDKQLAKVLAENAAKANDLVSMKSSITAMSTNGAITTSELNPSQKNKFTGATVTTLHLSKRDKDPKTSTVNPRSLAQLNSMNGAISDSSLVEAEIIRLIEENNDLKKELRRLDKLVYFPPQ</sequence>
<comment type="caution">
    <text evidence="4">The sequence shown here is derived from an EMBL/GenBank/DDBJ whole genome shotgun (WGS) entry which is preliminary data.</text>
</comment>
<feature type="region of interest" description="Disordered" evidence="3">
    <location>
        <begin position="217"/>
        <end position="245"/>
    </location>
</feature>
<gene>
    <name evidence="4" type="ORF">M9Y10_012957</name>
</gene>
<feature type="coiled-coil region" evidence="2">
    <location>
        <begin position="31"/>
        <end position="137"/>
    </location>
</feature>
<dbReference type="Proteomes" id="UP001470230">
    <property type="component" value="Unassembled WGS sequence"/>
</dbReference>
<protein>
    <submittedName>
        <fullName evidence="4">Uncharacterized protein</fullName>
    </submittedName>
</protein>
<feature type="coiled-coil region" evidence="2">
    <location>
        <begin position="366"/>
        <end position="393"/>
    </location>
</feature>
<dbReference type="InterPro" id="IPR000533">
    <property type="entry name" value="Tropomyosin"/>
</dbReference>
<dbReference type="EMBL" id="JAPFFF010000019">
    <property type="protein sequence ID" value="KAK8857862.1"/>
    <property type="molecule type" value="Genomic_DNA"/>
</dbReference>
<evidence type="ECO:0000313" key="4">
    <source>
        <dbReference type="EMBL" id="KAK8857862.1"/>
    </source>
</evidence>
<accession>A0ABR2I6S7</accession>
<evidence type="ECO:0000256" key="3">
    <source>
        <dbReference type="SAM" id="MobiDB-lite"/>
    </source>
</evidence>
<dbReference type="PROSITE" id="PS00326">
    <property type="entry name" value="TROPOMYOSIN"/>
    <property type="match status" value="1"/>
</dbReference>
<organism evidence="4 5">
    <name type="scientific">Tritrichomonas musculus</name>
    <dbReference type="NCBI Taxonomy" id="1915356"/>
    <lineage>
        <taxon>Eukaryota</taxon>
        <taxon>Metamonada</taxon>
        <taxon>Parabasalia</taxon>
        <taxon>Tritrichomonadida</taxon>
        <taxon>Tritrichomonadidae</taxon>
        <taxon>Tritrichomonas</taxon>
    </lineage>
</organism>
<name>A0ABR2I6S7_9EUKA</name>
<keyword evidence="5" id="KW-1185">Reference proteome</keyword>
<keyword evidence="1 2" id="KW-0175">Coiled coil</keyword>
<reference evidence="4 5" key="1">
    <citation type="submission" date="2024-04" db="EMBL/GenBank/DDBJ databases">
        <title>Tritrichomonas musculus Genome.</title>
        <authorList>
            <person name="Alves-Ferreira E."/>
            <person name="Grigg M."/>
            <person name="Lorenzi H."/>
            <person name="Galac M."/>
        </authorList>
    </citation>
    <scope>NUCLEOTIDE SEQUENCE [LARGE SCALE GENOMIC DNA]</scope>
    <source>
        <strain evidence="4 5">EAF2021</strain>
    </source>
</reference>